<dbReference type="InterPro" id="IPR027417">
    <property type="entry name" value="P-loop_NTPase"/>
</dbReference>
<dbReference type="OrthoDB" id="1741167at2759"/>
<sequence length="132" mass="15568">MAMRFYWCFDRPFSDDEKRNNAPQVVTCNDYQREVAISQVSMGSKSIAFLRSIRSDHRQTLYWSATRPKDVKSLARQFLCDHWIPILKATKSLNQVIKVVKDAEKYTRLIRLLKEMMDGSRILIFCGNNERM</sequence>
<evidence type="ECO:0000313" key="1">
    <source>
        <dbReference type="EMBL" id="PWA56194.1"/>
    </source>
</evidence>
<dbReference type="Proteomes" id="UP000245207">
    <property type="component" value="Unassembled WGS sequence"/>
</dbReference>
<reference evidence="1 2" key="1">
    <citation type="journal article" date="2018" name="Mol. Plant">
        <title>The genome of Artemisia annua provides insight into the evolution of Asteraceae family and artemisinin biosynthesis.</title>
        <authorList>
            <person name="Shen Q."/>
            <person name="Zhang L."/>
            <person name="Liao Z."/>
            <person name="Wang S."/>
            <person name="Yan T."/>
            <person name="Shi P."/>
            <person name="Liu M."/>
            <person name="Fu X."/>
            <person name="Pan Q."/>
            <person name="Wang Y."/>
            <person name="Lv Z."/>
            <person name="Lu X."/>
            <person name="Zhang F."/>
            <person name="Jiang W."/>
            <person name="Ma Y."/>
            <person name="Chen M."/>
            <person name="Hao X."/>
            <person name="Li L."/>
            <person name="Tang Y."/>
            <person name="Lv G."/>
            <person name="Zhou Y."/>
            <person name="Sun X."/>
            <person name="Brodelius P.E."/>
            <person name="Rose J.K.C."/>
            <person name="Tang K."/>
        </authorList>
    </citation>
    <scope>NUCLEOTIDE SEQUENCE [LARGE SCALE GENOMIC DNA]</scope>
    <source>
        <strain evidence="2">cv. Huhao1</strain>
        <tissue evidence="1">Leaf</tissue>
    </source>
</reference>
<dbReference type="STRING" id="35608.A0A2U1M4P5"/>
<comment type="caution">
    <text evidence="1">The sequence shown here is derived from an EMBL/GenBank/DDBJ whole genome shotgun (WGS) entry which is preliminary data.</text>
</comment>
<keyword evidence="2" id="KW-1185">Reference proteome</keyword>
<dbReference type="EMBL" id="PKPP01006537">
    <property type="protein sequence ID" value="PWA56194.1"/>
    <property type="molecule type" value="Genomic_DNA"/>
</dbReference>
<evidence type="ECO:0000313" key="2">
    <source>
        <dbReference type="Proteomes" id="UP000245207"/>
    </source>
</evidence>
<proteinExistence type="predicted"/>
<gene>
    <name evidence="1" type="ORF">CTI12_AA416770</name>
</gene>
<protein>
    <submittedName>
        <fullName evidence="1">UvrABC system, subunit B</fullName>
    </submittedName>
</protein>
<accession>A0A2U1M4P5</accession>
<dbReference type="SUPFAM" id="SSF52540">
    <property type="entry name" value="P-loop containing nucleoside triphosphate hydrolases"/>
    <property type="match status" value="1"/>
</dbReference>
<name>A0A2U1M4P5_ARTAN</name>
<dbReference type="AlphaFoldDB" id="A0A2U1M4P5"/>
<organism evidence="1 2">
    <name type="scientific">Artemisia annua</name>
    <name type="common">Sweet wormwood</name>
    <dbReference type="NCBI Taxonomy" id="35608"/>
    <lineage>
        <taxon>Eukaryota</taxon>
        <taxon>Viridiplantae</taxon>
        <taxon>Streptophyta</taxon>
        <taxon>Embryophyta</taxon>
        <taxon>Tracheophyta</taxon>
        <taxon>Spermatophyta</taxon>
        <taxon>Magnoliopsida</taxon>
        <taxon>eudicotyledons</taxon>
        <taxon>Gunneridae</taxon>
        <taxon>Pentapetalae</taxon>
        <taxon>asterids</taxon>
        <taxon>campanulids</taxon>
        <taxon>Asterales</taxon>
        <taxon>Asteraceae</taxon>
        <taxon>Asteroideae</taxon>
        <taxon>Anthemideae</taxon>
        <taxon>Artemisiinae</taxon>
        <taxon>Artemisia</taxon>
    </lineage>
</organism>